<protein>
    <submittedName>
        <fullName evidence="1">Alpha/beta hydrolase</fullName>
    </submittedName>
</protein>
<organism evidence="1 2">
    <name type="scientific">Micromonospora zhanjiangensis</name>
    <dbReference type="NCBI Taxonomy" id="1522057"/>
    <lineage>
        <taxon>Bacteria</taxon>
        <taxon>Bacillati</taxon>
        <taxon>Actinomycetota</taxon>
        <taxon>Actinomycetes</taxon>
        <taxon>Micromonosporales</taxon>
        <taxon>Micromonosporaceae</taxon>
        <taxon>Micromonospora</taxon>
    </lineage>
</organism>
<sequence>MSVPTRVATAGFVVQGGRMDVAFVLVHSPSVGPLTWAPVAQRMEASGVRVVVPSLVGVADASPPFWRPVVRAVREAIEQIPQGQPIVLVAHSNAGLFVPVIVDVSPRRVAGCLFVDAALPSPAGPTPVAPAELLDFLRPKVAEGRLPQWTQWWDESDVAPMFPDAETRSAVSAEQPRLPLSYYEEVVPTPTGWNDRPCGYLLFGPPYEPLAKEATERGWAVEHVPGRHLHQLVDPEVVTARIVAMAAGWQ</sequence>
<dbReference type="InterPro" id="IPR029058">
    <property type="entry name" value="AB_hydrolase_fold"/>
</dbReference>
<proteinExistence type="predicted"/>
<gene>
    <name evidence="1" type="ORF">ACFOX0_15470</name>
</gene>
<evidence type="ECO:0000313" key="2">
    <source>
        <dbReference type="Proteomes" id="UP001595868"/>
    </source>
</evidence>
<dbReference type="EMBL" id="JBHSBN010000009">
    <property type="protein sequence ID" value="MFC4107317.1"/>
    <property type="molecule type" value="Genomic_DNA"/>
</dbReference>
<dbReference type="Proteomes" id="UP001595868">
    <property type="component" value="Unassembled WGS sequence"/>
</dbReference>
<accession>A0ABV8KMZ4</accession>
<keyword evidence="1" id="KW-0378">Hydrolase</keyword>
<keyword evidence="2" id="KW-1185">Reference proteome</keyword>
<evidence type="ECO:0000313" key="1">
    <source>
        <dbReference type="EMBL" id="MFC4107317.1"/>
    </source>
</evidence>
<comment type="caution">
    <text evidence="1">The sequence shown here is derived from an EMBL/GenBank/DDBJ whole genome shotgun (WGS) entry which is preliminary data.</text>
</comment>
<dbReference type="RefSeq" id="WP_377546085.1">
    <property type="nucleotide sequence ID" value="NZ_JBHSBN010000009.1"/>
</dbReference>
<dbReference type="SUPFAM" id="SSF53474">
    <property type="entry name" value="alpha/beta-Hydrolases"/>
    <property type="match status" value="1"/>
</dbReference>
<dbReference type="GO" id="GO:0016787">
    <property type="term" value="F:hydrolase activity"/>
    <property type="evidence" value="ECO:0007669"/>
    <property type="project" value="UniProtKB-KW"/>
</dbReference>
<name>A0ABV8KMZ4_9ACTN</name>
<dbReference type="Gene3D" id="3.40.50.1820">
    <property type="entry name" value="alpha/beta hydrolase"/>
    <property type="match status" value="1"/>
</dbReference>
<reference evidence="2" key="1">
    <citation type="journal article" date="2019" name="Int. J. Syst. Evol. Microbiol.">
        <title>The Global Catalogue of Microorganisms (GCM) 10K type strain sequencing project: providing services to taxonomists for standard genome sequencing and annotation.</title>
        <authorList>
            <consortium name="The Broad Institute Genomics Platform"/>
            <consortium name="The Broad Institute Genome Sequencing Center for Infectious Disease"/>
            <person name="Wu L."/>
            <person name="Ma J."/>
        </authorList>
    </citation>
    <scope>NUCLEOTIDE SEQUENCE [LARGE SCALE GENOMIC DNA]</scope>
    <source>
        <strain evidence="2">2902at01</strain>
    </source>
</reference>